<evidence type="ECO:0000256" key="1">
    <source>
        <dbReference type="SAM" id="MobiDB-lite"/>
    </source>
</evidence>
<feature type="compositionally biased region" description="Polar residues" evidence="1">
    <location>
        <begin position="54"/>
        <end position="76"/>
    </location>
</feature>
<feature type="compositionally biased region" description="Low complexity" evidence="1">
    <location>
        <begin position="250"/>
        <end position="271"/>
    </location>
</feature>
<feature type="compositionally biased region" description="Basic and acidic residues" evidence="1">
    <location>
        <begin position="218"/>
        <end position="238"/>
    </location>
</feature>
<dbReference type="STRING" id="1045558.SAMN05216175_10231"/>
<gene>
    <name evidence="2" type="ORF">SAMN05216175_10231</name>
</gene>
<dbReference type="EMBL" id="FOOU01000002">
    <property type="protein sequence ID" value="SFF93767.1"/>
    <property type="molecule type" value="Genomic_DNA"/>
</dbReference>
<accession>A0A1I2MWA9</accession>
<name>A0A1I2MWA9_9GAMM</name>
<dbReference type="InterPro" id="IPR021973">
    <property type="entry name" value="SprA-related"/>
</dbReference>
<keyword evidence="3" id="KW-1185">Reference proteome</keyword>
<sequence length="316" mass="33665">MINSNYSSIMLRTSLADTASAAKAIAPDNNQSHPASTLSSSNTSSHSSSLSSSGAETQQIITDPTSVSATEATTHQSSDKQRLENDAQISKELAQRDREVKTHERIHASIGGAFASAPQFSYQKGPDGQLYAVEGEVRIDTSAVSGDPRATLEKAQVIIRAALSVPEPSVQDKRVAAQARAMAVDASAEIAKLENPLEGDLEGEKKIDEAAPANIVDQARKSEKESEVSVEKPSKQDQTDEESKDEKSVASNNAESTAETSAEIAASSQATAASLQDFNNRLNDINKTLHDINLRLVETGVFEKLFPEGSIIDKNA</sequence>
<reference evidence="3" key="1">
    <citation type="submission" date="2016-10" db="EMBL/GenBank/DDBJ databases">
        <authorList>
            <person name="Varghese N."/>
            <person name="Submissions S."/>
        </authorList>
    </citation>
    <scope>NUCLEOTIDE SEQUENCE [LARGE SCALE GENOMIC DNA]</scope>
    <source>
        <strain evidence="3">CGMCC 1.10971</strain>
    </source>
</reference>
<feature type="region of interest" description="Disordered" evidence="1">
    <location>
        <begin position="27"/>
        <end position="85"/>
    </location>
</feature>
<evidence type="ECO:0000313" key="3">
    <source>
        <dbReference type="Proteomes" id="UP000198623"/>
    </source>
</evidence>
<proteinExistence type="predicted"/>
<organism evidence="2 3">
    <name type="scientific">Neptunomonas qingdaonensis</name>
    <dbReference type="NCBI Taxonomy" id="1045558"/>
    <lineage>
        <taxon>Bacteria</taxon>
        <taxon>Pseudomonadati</taxon>
        <taxon>Pseudomonadota</taxon>
        <taxon>Gammaproteobacteria</taxon>
        <taxon>Oceanospirillales</taxon>
        <taxon>Oceanospirillaceae</taxon>
        <taxon>Neptunomonas</taxon>
    </lineage>
</organism>
<dbReference type="Proteomes" id="UP000198623">
    <property type="component" value="Unassembled WGS sequence"/>
</dbReference>
<feature type="compositionally biased region" description="Low complexity" evidence="1">
    <location>
        <begin position="32"/>
        <end position="53"/>
    </location>
</feature>
<protein>
    <submittedName>
        <fullName evidence="2">SprA-related family protein</fullName>
    </submittedName>
</protein>
<dbReference type="Pfam" id="PF12118">
    <property type="entry name" value="SprA-related"/>
    <property type="match status" value="1"/>
</dbReference>
<dbReference type="OrthoDB" id="9812722at2"/>
<feature type="region of interest" description="Disordered" evidence="1">
    <location>
        <begin position="201"/>
        <end position="271"/>
    </location>
</feature>
<dbReference type="RefSeq" id="WP_090724310.1">
    <property type="nucleotide sequence ID" value="NZ_FOOU01000002.1"/>
</dbReference>
<dbReference type="AlphaFoldDB" id="A0A1I2MWA9"/>
<evidence type="ECO:0000313" key="2">
    <source>
        <dbReference type="EMBL" id="SFF93767.1"/>
    </source>
</evidence>